<evidence type="ECO:0000256" key="17">
    <source>
        <dbReference type="ARBA" id="ARBA00044152"/>
    </source>
</evidence>
<keyword evidence="14" id="KW-0539">Nucleus</keyword>
<evidence type="ECO:0000256" key="1">
    <source>
        <dbReference type="ARBA" id="ARBA00004123"/>
    </source>
</evidence>
<dbReference type="InterPro" id="IPR013960">
    <property type="entry name" value="DASH_Duo1"/>
</dbReference>
<feature type="compositionally biased region" description="Gly residues" evidence="19">
    <location>
        <begin position="198"/>
        <end position="208"/>
    </location>
</feature>
<feature type="compositionally biased region" description="Basic and acidic residues" evidence="19">
    <location>
        <begin position="164"/>
        <end position="173"/>
    </location>
</feature>
<evidence type="ECO:0000256" key="9">
    <source>
        <dbReference type="ARBA" id="ARBA00022776"/>
    </source>
</evidence>
<evidence type="ECO:0000256" key="11">
    <source>
        <dbReference type="ARBA" id="ARBA00022838"/>
    </source>
</evidence>
<dbReference type="GO" id="GO:0007059">
    <property type="term" value="P:chromosome segregation"/>
    <property type="evidence" value="ECO:0007669"/>
    <property type="project" value="UniProtKB-KW"/>
</dbReference>
<protein>
    <recommendedName>
        <fullName evidence="17">DASH complex subunit DUO1</fullName>
    </recommendedName>
    <alternativeName>
        <fullName evidence="18">Outer kinetochore protein DUO1</fullName>
    </alternativeName>
</protein>
<comment type="similarity">
    <text evidence="4">Belongs to the DASH complex DUO1 family.</text>
</comment>
<dbReference type="GO" id="GO:0072686">
    <property type="term" value="C:mitotic spindle"/>
    <property type="evidence" value="ECO:0007669"/>
    <property type="project" value="InterPro"/>
</dbReference>
<feature type="compositionally biased region" description="Low complexity" evidence="19">
    <location>
        <begin position="209"/>
        <end position="225"/>
    </location>
</feature>
<dbReference type="GO" id="GO:0042729">
    <property type="term" value="C:DASH complex"/>
    <property type="evidence" value="ECO:0007669"/>
    <property type="project" value="InterPro"/>
</dbReference>
<evidence type="ECO:0000256" key="18">
    <source>
        <dbReference type="ARBA" id="ARBA00044358"/>
    </source>
</evidence>
<proteinExistence type="inferred from homology"/>
<comment type="subcellular location">
    <subcellularLocation>
        <location evidence="3">Chromosome</location>
        <location evidence="3">Centromere</location>
        <location evidence="3">Kinetochore</location>
    </subcellularLocation>
    <subcellularLocation>
        <location evidence="2">Cytoplasm</location>
        <location evidence="2">Cytoskeleton</location>
        <location evidence="2">Spindle</location>
    </subcellularLocation>
    <subcellularLocation>
        <location evidence="1">Nucleus</location>
    </subcellularLocation>
</comment>
<evidence type="ECO:0000256" key="16">
    <source>
        <dbReference type="ARBA" id="ARBA00023328"/>
    </source>
</evidence>
<evidence type="ECO:0000313" key="20">
    <source>
        <dbReference type="EMBL" id="WPG99361.1"/>
    </source>
</evidence>
<keyword evidence="9" id="KW-0498">Mitosis</keyword>
<evidence type="ECO:0000256" key="14">
    <source>
        <dbReference type="ARBA" id="ARBA00023242"/>
    </source>
</evidence>
<name>A0AAQ3M1S5_9PEZI</name>
<dbReference type="Proteomes" id="UP001303373">
    <property type="component" value="Chromosome 3"/>
</dbReference>
<keyword evidence="12" id="KW-0175">Coiled coil</keyword>
<dbReference type="GO" id="GO:0051301">
    <property type="term" value="P:cell division"/>
    <property type="evidence" value="ECO:0007669"/>
    <property type="project" value="UniProtKB-KW"/>
</dbReference>
<evidence type="ECO:0000256" key="15">
    <source>
        <dbReference type="ARBA" id="ARBA00023306"/>
    </source>
</evidence>
<keyword evidence="16" id="KW-0137">Centromere</keyword>
<evidence type="ECO:0000256" key="19">
    <source>
        <dbReference type="SAM" id="MobiDB-lite"/>
    </source>
</evidence>
<organism evidence="20 21">
    <name type="scientific">Acrodontium crateriforme</name>
    <dbReference type="NCBI Taxonomy" id="150365"/>
    <lineage>
        <taxon>Eukaryota</taxon>
        <taxon>Fungi</taxon>
        <taxon>Dikarya</taxon>
        <taxon>Ascomycota</taxon>
        <taxon>Pezizomycotina</taxon>
        <taxon>Dothideomycetes</taxon>
        <taxon>Dothideomycetidae</taxon>
        <taxon>Mycosphaerellales</taxon>
        <taxon>Teratosphaeriaceae</taxon>
        <taxon>Acrodontium</taxon>
    </lineage>
</organism>
<dbReference type="PANTHER" id="PTHR28216:SF1">
    <property type="entry name" value="DASH COMPLEX SUBUNIT DUO1"/>
    <property type="match status" value="1"/>
</dbReference>
<dbReference type="Pfam" id="PF08651">
    <property type="entry name" value="DASH_Duo1"/>
    <property type="match status" value="1"/>
</dbReference>
<keyword evidence="15" id="KW-0131">Cell cycle</keyword>
<keyword evidence="5" id="KW-0158">Chromosome</keyword>
<evidence type="ECO:0000256" key="13">
    <source>
        <dbReference type="ARBA" id="ARBA00023212"/>
    </source>
</evidence>
<sequence length="232" mass="25383">MSKPADLPDDAKLDLEDDVEDLFASPESGATTHKHTPSSNFSSAVKQRDRSQSEAREARDARLRAELERIREVNRTIEGVNASLNKAKGNMDTVHQTVNNASTLLATWTRILSQTEHNQRLILNPNWHGATQDLDDLENEEARRQQAAERRALEEQIRREEALRKAEEEERRKAAAPAVSGRGSRGTRGTRGSTRGYIGVGGQTGRGRGVPSSRGSGIGRGTAARGRGRGLG</sequence>
<keyword evidence="7" id="KW-0132">Cell division</keyword>
<dbReference type="AlphaFoldDB" id="A0AAQ3M1S5"/>
<keyword evidence="13" id="KW-0206">Cytoskeleton</keyword>
<evidence type="ECO:0000256" key="7">
    <source>
        <dbReference type="ARBA" id="ARBA00022618"/>
    </source>
</evidence>
<keyword evidence="21" id="KW-1185">Reference proteome</keyword>
<feature type="compositionally biased region" description="Basic and acidic residues" evidence="19">
    <location>
        <begin position="46"/>
        <end position="60"/>
    </location>
</feature>
<keyword evidence="8" id="KW-0493">Microtubule</keyword>
<feature type="region of interest" description="Disordered" evidence="19">
    <location>
        <begin position="164"/>
        <end position="232"/>
    </location>
</feature>
<keyword evidence="10" id="KW-0159">Chromosome partition</keyword>
<evidence type="ECO:0000256" key="4">
    <source>
        <dbReference type="ARBA" id="ARBA00005366"/>
    </source>
</evidence>
<evidence type="ECO:0000256" key="2">
    <source>
        <dbReference type="ARBA" id="ARBA00004186"/>
    </source>
</evidence>
<reference evidence="20 21" key="1">
    <citation type="submission" date="2023-11" db="EMBL/GenBank/DDBJ databases">
        <title>An acidophilic fungus is an integral part of prey digestion in a carnivorous sundew plant.</title>
        <authorList>
            <person name="Tsai I.J."/>
        </authorList>
    </citation>
    <scope>NUCLEOTIDE SEQUENCE [LARGE SCALE GENOMIC DNA]</scope>
    <source>
        <strain evidence="20">169a</strain>
    </source>
</reference>
<dbReference type="EMBL" id="CP138582">
    <property type="protein sequence ID" value="WPG99361.1"/>
    <property type="molecule type" value="Genomic_DNA"/>
</dbReference>
<evidence type="ECO:0000256" key="8">
    <source>
        <dbReference type="ARBA" id="ARBA00022701"/>
    </source>
</evidence>
<keyword evidence="6" id="KW-0963">Cytoplasm</keyword>
<keyword evidence="11" id="KW-0995">Kinetochore</keyword>
<dbReference type="GO" id="GO:0005874">
    <property type="term" value="C:microtubule"/>
    <property type="evidence" value="ECO:0007669"/>
    <property type="project" value="UniProtKB-KW"/>
</dbReference>
<evidence type="ECO:0000313" key="21">
    <source>
        <dbReference type="Proteomes" id="UP001303373"/>
    </source>
</evidence>
<dbReference type="PANTHER" id="PTHR28216">
    <property type="entry name" value="DASH COMPLEX SUBUNIT DUO1"/>
    <property type="match status" value="1"/>
</dbReference>
<dbReference type="GO" id="GO:0000278">
    <property type="term" value="P:mitotic cell cycle"/>
    <property type="evidence" value="ECO:0007669"/>
    <property type="project" value="InterPro"/>
</dbReference>
<evidence type="ECO:0000256" key="10">
    <source>
        <dbReference type="ARBA" id="ARBA00022829"/>
    </source>
</evidence>
<gene>
    <name evidence="20" type="ORF">R9X50_00217500</name>
</gene>
<evidence type="ECO:0000256" key="12">
    <source>
        <dbReference type="ARBA" id="ARBA00023054"/>
    </source>
</evidence>
<evidence type="ECO:0000256" key="5">
    <source>
        <dbReference type="ARBA" id="ARBA00022454"/>
    </source>
</evidence>
<evidence type="ECO:0000256" key="6">
    <source>
        <dbReference type="ARBA" id="ARBA00022490"/>
    </source>
</evidence>
<evidence type="ECO:0000256" key="3">
    <source>
        <dbReference type="ARBA" id="ARBA00004629"/>
    </source>
</evidence>
<feature type="region of interest" description="Disordered" evidence="19">
    <location>
        <begin position="1"/>
        <end position="60"/>
    </location>
</feature>
<accession>A0AAQ3M1S5</accession>